<reference evidence="2 3" key="1">
    <citation type="submission" date="2015-02" db="EMBL/GenBank/DDBJ databases">
        <title>Draft genome sequences of ten Microbacterium spp. with emphasis on heavy metal contaminated environments.</title>
        <authorList>
            <person name="Corretto E."/>
        </authorList>
    </citation>
    <scope>NUCLEOTIDE SEQUENCE [LARGE SCALE GENOMIC DNA]</scope>
    <source>
        <strain evidence="2 3">DSM 18659</strain>
    </source>
</reference>
<evidence type="ECO:0000313" key="2">
    <source>
        <dbReference type="EMBL" id="KJL36166.1"/>
    </source>
</evidence>
<feature type="transmembrane region" description="Helical" evidence="1">
    <location>
        <begin position="35"/>
        <end position="55"/>
    </location>
</feature>
<dbReference type="PATRIC" id="fig|400772.4.peg.1862"/>
<organism evidence="2 3">
    <name type="scientific">Microbacterium ginsengisoli</name>
    <dbReference type="NCBI Taxonomy" id="400772"/>
    <lineage>
        <taxon>Bacteria</taxon>
        <taxon>Bacillati</taxon>
        <taxon>Actinomycetota</taxon>
        <taxon>Actinomycetes</taxon>
        <taxon>Micrococcales</taxon>
        <taxon>Microbacteriaceae</taxon>
        <taxon>Microbacterium</taxon>
    </lineage>
</organism>
<feature type="transmembrane region" description="Helical" evidence="1">
    <location>
        <begin position="67"/>
        <end position="88"/>
    </location>
</feature>
<feature type="transmembrane region" description="Helical" evidence="1">
    <location>
        <begin position="294"/>
        <end position="319"/>
    </location>
</feature>
<gene>
    <name evidence="2" type="ORF">RR49_01842</name>
</gene>
<keyword evidence="1" id="KW-1133">Transmembrane helix</keyword>
<dbReference type="EMBL" id="JYIY01000075">
    <property type="protein sequence ID" value="KJL36166.1"/>
    <property type="molecule type" value="Genomic_DNA"/>
</dbReference>
<comment type="caution">
    <text evidence="2">The sequence shown here is derived from an EMBL/GenBank/DDBJ whole genome shotgun (WGS) entry which is preliminary data.</text>
</comment>
<feature type="transmembrane region" description="Helical" evidence="1">
    <location>
        <begin position="364"/>
        <end position="382"/>
    </location>
</feature>
<name>A0A0F0LXR1_9MICO</name>
<dbReference type="PANTHER" id="PTHR36840">
    <property type="entry name" value="BLL5714 PROTEIN"/>
    <property type="match status" value="1"/>
</dbReference>
<feature type="transmembrane region" description="Helical" evidence="1">
    <location>
        <begin position="139"/>
        <end position="156"/>
    </location>
</feature>
<keyword evidence="1" id="KW-0472">Membrane</keyword>
<accession>A0A0F0LXR1</accession>
<dbReference type="PANTHER" id="PTHR36840:SF1">
    <property type="entry name" value="BLL5714 PROTEIN"/>
    <property type="match status" value="1"/>
</dbReference>
<dbReference type="InterPro" id="IPR010640">
    <property type="entry name" value="Low_temperature_requirement_A"/>
</dbReference>
<evidence type="ECO:0000313" key="3">
    <source>
        <dbReference type="Proteomes" id="UP000033451"/>
    </source>
</evidence>
<keyword evidence="3" id="KW-1185">Reference proteome</keyword>
<dbReference type="AlphaFoldDB" id="A0A0F0LXR1"/>
<dbReference type="STRING" id="400772.RR49_01842"/>
<dbReference type="Pfam" id="PF06772">
    <property type="entry name" value="LtrA"/>
    <property type="match status" value="1"/>
</dbReference>
<feature type="transmembrane region" description="Helical" evidence="1">
    <location>
        <begin position="100"/>
        <end position="119"/>
    </location>
</feature>
<feature type="transmembrane region" description="Helical" evidence="1">
    <location>
        <begin position="261"/>
        <end position="282"/>
    </location>
</feature>
<evidence type="ECO:0000256" key="1">
    <source>
        <dbReference type="SAM" id="Phobius"/>
    </source>
</evidence>
<proteinExistence type="predicted"/>
<sequence>MIPVTMNTPPHVAAGSVTARMRRMLGRNPREHGRAATPLELLFDLTFVVAFGIAGSQMAHEIAEGRLAVGLGGFAFGMFAIIWAWINFSWFASAFDTDDWVYRLTTMVQMAGVLVLALGLSDVFHSLEDGHGIDNTVVVAGYVIMRVAMLAQWLRLAAQSPAHRRTALIYATFIAIAQIGWVATAVLHLELGPTLAFAAVLYLIELGGPLLAERRHPTPWHPHHIAERYGLLVLIALGEGVLGTVTAVQPIIAASGWSGDAIVLVAAGVILTFGMWWAYFAVPFGHLLEHRPGGGFVFGYLHMLVFAAVAAAGAGLHVGAYVVEGQAHVDFAVAVQIVAIAVAVFLTTYLAVAATLTRRVRRAHAVALTLGLVVLAAAVVLAEIGTSFALSILLVAAAPWVVVVGEELTAGRSAAASGHSERGTAAAGD</sequence>
<dbReference type="Proteomes" id="UP000033451">
    <property type="component" value="Unassembled WGS sequence"/>
</dbReference>
<feature type="transmembrane region" description="Helical" evidence="1">
    <location>
        <begin position="232"/>
        <end position="255"/>
    </location>
</feature>
<feature type="transmembrane region" description="Helical" evidence="1">
    <location>
        <begin position="331"/>
        <end position="352"/>
    </location>
</feature>
<feature type="transmembrane region" description="Helical" evidence="1">
    <location>
        <begin position="388"/>
        <end position="405"/>
    </location>
</feature>
<protein>
    <submittedName>
        <fullName evidence="2">Bacterial low temperature requirement A protein (LtrA)</fullName>
    </submittedName>
</protein>
<keyword evidence="1" id="KW-0812">Transmembrane</keyword>
<feature type="transmembrane region" description="Helical" evidence="1">
    <location>
        <begin position="168"/>
        <end position="189"/>
    </location>
</feature>
<feature type="transmembrane region" description="Helical" evidence="1">
    <location>
        <begin position="195"/>
        <end position="212"/>
    </location>
</feature>